<organism evidence="1 2">
    <name type="scientific">Streptomyces milbemycinicus</name>
    <dbReference type="NCBI Taxonomy" id="476552"/>
    <lineage>
        <taxon>Bacteria</taxon>
        <taxon>Bacillati</taxon>
        <taxon>Actinomycetota</taxon>
        <taxon>Actinomycetes</taxon>
        <taxon>Kitasatosporales</taxon>
        <taxon>Streptomycetaceae</taxon>
        <taxon>Streptomyces</taxon>
    </lineage>
</organism>
<evidence type="ECO:0000313" key="1">
    <source>
        <dbReference type="EMBL" id="MFK4266466.1"/>
    </source>
</evidence>
<dbReference type="InterPro" id="IPR029069">
    <property type="entry name" value="HotDog_dom_sf"/>
</dbReference>
<name>A0ABW8LKL6_9ACTN</name>
<dbReference type="SUPFAM" id="SSF54637">
    <property type="entry name" value="Thioesterase/thiol ester dehydrase-isomerase"/>
    <property type="match status" value="1"/>
</dbReference>
<sequence>MPRSSTYEVVLDASLFTPAQLQPTAVGRLAFQAGTRWLRDHVCSHRTLVSEHQVGFVLWAWQLEYERPLRFLDADEAQVEVRAQVRGPRSSQLEMEMTVSGPAGVAVRTRATSVPLRLSGDQALSGAPTTLPDSFVADFHEDEVERSPYLSPVRGLLGAYEREGERIASHTTTFRVHRHHCEVADQWYWVESLGFAGGAREECVMRHGGKAPELRRALADGIRRVDATWLRAGQLWDQLRVRTTVYRHEGRLAFVHELGLDSDDGAEGFEGGPYAIVVEHV</sequence>
<proteinExistence type="predicted"/>
<evidence type="ECO:0000313" key="2">
    <source>
        <dbReference type="Proteomes" id="UP001620295"/>
    </source>
</evidence>
<comment type="caution">
    <text evidence="1">The sequence shown here is derived from an EMBL/GenBank/DDBJ whole genome shotgun (WGS) entry which is preliminary data.</text>
</comment>
<reference evidence="1 2" key="1">
    <citation type="submission" date="2024-11" db="EMBL/GenBank/DDBJ databases">
        <title>The Natural Products Discovery Center: Release of the First 8490 Sequenced Strains for Exploring Actinobacteria Biosynthetic Diversity.</title>
        <authorList>
            <person name="Kalkreuter E."/>
            <person name="Kautsar S.A."/>
            <person name="Yang D."/>
            <person name="Bader C.D."/>
            <person name="Teijaro C.N."/>
            <person name="Fluegel L."/>
            <person name="Davis C.M."/>
            <person name="Simpson J.R."/>
            <person name="Lauterbach L."/>
            <person name="Steele A.D."/>
            <person name="Gui C."/>
            <person name="Meng S."/>
            <person name="Li G."/>
            <person name="Viehrig K."/>
            <person name="Ye F."/>
            <person name="Su P."/>
            <person name="Kiefer A.F."/>
            <person name="Nichols A."/>
            <person name="Cepeda A.J."/>
            <person name="Yan W."/>
            <person name="Fan B."/>
            <person name="Jiang Y."/>
            <person name="Adhikari A."/>
            <person name="Zheng C.-J."/>
            <person name="Schuster L."/>
            <person name="Cowan T.M."/>
            <person name="Smanski M.J."/>
            <person name="Chevrette M.G."/>
            <person name="De Carvalho L.P.S."/>
            <person name="Shen B."/>
        </authorList>
    </citation>
    <scope>NUCLEOTIDE SEQUENCE [LARGE SCALE GENOMIC DNA]</scope>
    <source>
        <strain evidence="1 2">NPDC020863</strain>
    </source>
</reference>
<gene>
    <name evidence="1" type="ORF">ACI2L5_16205</name>
</gene>
<accession>A0ABW8LKL6</accession>
<keyword evidence="2" id="KW-1185">Reference proteome</keyword>
<protein>
    <submittedName>
        <fullName evidence="1">Acyl-CoA thioesterase</fullName>
    </submittedName>
</protein>
<dbReference type="Gene3D" id="3.10.129.10">
    <property type="entry name" value="Hotdog Thioesterase"/>
    <property type="match status" value="1"/>
</dbReference>
<dbReference type="EMBL" id="JBJDQH010000005">
    <property type="protein sequence ID" value="MFK4266466.1"/>
    <property type="molecule type" value="Genomic_DNA"/>
</dbReference>
<dbReference type="RefSeq" id="WP_358641351.1">
    <property type="nucleotide sequence ID" value="NZ_JBFAEV010000019.1"/>
</dbReference>
<dbReference type="Proteomes" id="UP001620295">
    <property type="component" value="Unassembled WGS sequence"/>
</dbReference>